<gene>
    <name evidence="2" type="ORF">PENSTE_c011G07616</name>
</gene>
<evidence type="ECO:0000313" key="3">
    <source>
        <dbReference type="Proteomes" id="UP000191285"/>
    </source>
</evidence>
<feature type="region of interest" description="Disordered" evidence="1">
    <location>
        <begin position="284"/>
        <end position="344"/>
    </location>
</feature>
<feature type="compositionally biased region" description="Polar residues" evidence="1">
    <location>
        <begin position="312"/>
        <end position="330"/>
    </location>
</feature>
<protein>
    <recommendedName>
        <fullName evidence="4">F-box domain-containing protein</fullName>
    </recommendedName>
</protein>
<keyword evidence="3" id="KW-1185">Reference proteome</keyword>
<feature type="compositionally biased region" description="Polar residues" evidence="1">
    <location>
        <begin position="508"/>
        <end position="521"/>
    </location>
</feature>
<feature type="compositionally biased region" description="Basic and acidic residues" evidence="1">
    <location>
        <begin position="729"/>
        <end position="738"/>
    </location>
</feature>
<feature type="region of interest" description="Disordered" evidence="1">
    <location>
        <begin position="481"/>
        <end position="597"/>
    </location>
</feature>
<feature type="compositionally biased region" description="Pro residues" evidence="1">
    <location>
        <begin position="1241"/>
        <end position="1250"/>
    </location>
</feature>
<sequence length="1363" mass="150145">MTTMSFPYIRPRRSPSYKKKGPNRPPPLKLHTTFLHAQDKQRMKLRQSVGNHDGAKALAVRGSISGPIETKEKDVEVPLKIDIGMSESEPSAEGEPLVNPMKMERLAWKNSTVKGAGSRGTLSGGSLRTIVNLDKDSDSSDISPISDDRPPVRSSSALRRFFPELSTNIDLVSPTSTDKMVEQMEENTSLESKLKRRVQSLCGSPSGDNGEDYSYEGKTSSSSGSDGIFDGASSCYSRRSSLSSVNTDDFSEKWDHHRCADAYSIISPVAAGVFDDTASICPSRAPSVKSSLSVPSLRSRSIKASPKASPYPTRSNSAVSLNTTNTSNTMHDPKNKPLPLEPVSEADIAPSPLAVRRHNSRKDMQQRSNSIYTRSAYAQSSPSPSHLAVQSPYTTMRSPSGSSSPGCHACQSCGGNSPRPRKGRRSQWAEHLEKGEPHIRQLPSLSQAAEELEDVLADLQRQGSKQRTLLILDGPLQVSRHNGDLVATRPAPLPPSTKPHSMMHPSKESLQASTSTKSTTPGKEKNKPTRSAKMRRESRPIHLAAIPEFDSQSQLNKDKSHQKSRSVDEQMVLKALEKGKKAENRPSTSYKDEEVKKDKSLKKSFTFSMKSFKRNKPVSVRSASTPLVPSSLSPSSDASLDPPDQPLQRKSSSDTSLAVEDSAQPKRDSLLLQLPRLQTNNLELTSLYDRVNAAVKGVTRSTAGSPQSSPTHPASSKGEEEEEVQVQTGKDEDLTPPEEKIVIEPAMKVPDRTRHMHAFVSTAQASSVQLPANQVYELDAAPPSPTSTLPAFDVRKPIEANITLPSDFPVRLTMNIMEQIDSLDDLFNLVLVNKRFYCIFKKHELHMIKSALFKMSPPAWELREMSPPWATETQLLEPDSRVPEYTPSLYLDRYAQDIYTLARLKSMILVRCSPFLRRDTVRGLSGQDIKRAEEVDDAFWRIWTFCRIFGSNKGRENDIEGQVDWLRGGVRARGQTGASGSMTEPFGMSNVLFEPPEGFGRGNGAGLSPKQLYDMTEIWTCMGVLLQPLHGKCIEARRVGIYDGMDVPANDPGREELILEEWTSFVLTIGLSAVLGLSSIAPAEATAAFFHNAKSSGLTKWSLTETETSRSSFLKEAVSRVYEDHERTLTDENGSPIQLNLDSQNQGEREQRHAAYKQELRARRARGRELGTGFAVERPMSEFSTIVHNLDGADSNAPPIPALPSLMLDRASTSTTGSAPPPRTPSHTPPPFQIQTSDLDPPYPPPPRSPPMQQSTLFPPPTPAPPPARAPVMYQPPMLPPQVQDPVDRAIGHMVDDLGFDREDVKWALKLTDTGEGIDVAAAEKLLNQQKQKKKKTFGSRKESLLHSVMKRQQSTDSGWRFA</sequence>
<feature type="compositionally biased region" description="Polar residues" evidence="1">
    <location>
        <begin position="699"/>
        <end position="714"/>
    </location>
</feature>
<feature type="compositionally biased region" description="Low complexity" evidence="1">
    <location>
        <begin position="622"/>
        <end position="642"/>
    </location>
</feature>
<accession>A0A1V6T771</accession>
<feature type="compositionally biased region" description="Low complexity" evidence="1">
    <location>
        <begin position="216"/>
        <end position="225"/>
    </location>
</feature>
<evidence type="ECO:0008006" key="4">
    <source>
        <dbReference type="Google" id="ProtNLM"/>
    </source>
</evidence>
<reference evidence="3" key="1">
    <citation type="journal article" date="2017" name="Nat. Microbiol.">
        <title>Global analysis of biosynthetic gene clusters reveals vast potential of secondary metabolite production in Penicillium species.</title>
        <authorList>
            <person name="Nielsen J.C."/>
            <person name="Grijseels S."/>
            <person name="Prigent S."/>
            <person name="Ji B."/>
            <person name="Dainat J."/>
            <person name="Nielsen K.F."/>
            <person name="Frisvad J.C."/>
            <person name="Workman M."/>
            <person name="Nielsen J."/>
        </authorList>
    </citation>
    <scope>NUCLEOTIDE SEQUENCE [LARGE SCALE GENOMIC DNA]</scope>
    <source>
        <strain evidence="3">IBT 24891</strain>
    </source>
</reference>
<dbReference type="EMBL" id="MLKD01000011">
    <property type="protein sequence ID" value="OQE21770.1"/>
    <property type="molecule type" value="Genomic_DNA"/>
</dbReference>
<feature type="region of interest" description="Disordered" evidence="1">
    <location>
        <begin position="1131"/>
        <end position="1152"/>
    </location>
</feature>
<feature type="region of interest" description="Disordered" evidence="1">
    <location>
        <begin position="1329"/>
        <end position="1363"/>
    </location>
</feature>
<dbReference type="STRING" id="303698.A0A1V6T771"/>
<organism evidence="2 3">
    <name type="scientific">Penicillium steckii</name>
    <dbReference type="NCBI Taxonomy" id="303698"/>
    <lineage>
        <taxon>Eukaryota</taxon>
        <taxon>Fungi</taxon>
        <taxon>Dikarya</taxon>
        <taxon>Ascomycota</taxon>
        <taxon>Pezizomycotina</taxon>
        <taxon>Eurotiomycetes</taxon>
        <taxon>Eurotiomycetidae</taxon>
        <taxon>Eurotiales</taxon>
        <taxon>Aspergillaceae</taxon>
        <taxon>Penicillium</taxon>
    </lineage>
</organism>
<feature type="region of interest" description="Disordered" evidence="1">
    <location>
        <begin position="1"/>
        <end position="27"/>
    </location>
</feature>
<feature type="region of interest" description="Disordered" evidence="1">
    <location>
        <begin position="134"/>
        <end position="154"/>
    </location>
</feature>
<evidence type="ECO:0000313" key="2">
    <source>
        <dbReference type="EMBL" id="OQE21770.1"/>
    </source>
</evidence>
<feature type="compositionally biased region" description="Polar residues" evidence="1">
    <location>
        <begin position="375"/>
        <end position="384"/>
    </location>
</feature>
<feature type="compositionally biased region" description="Basic and acidic residues" evidence="1">
    <location>
        <begin position="575"/>
        <end position="597"/>
    </location>
</feature>
<feature type="compositionally biased region" description="Pro residues" evidence="1">
    <location>
        <begin position="1219"/>
        <end position="1232"/>
    </location>
</feature>
<feature type="region of interest" description="Disordered" evidence="1">
    <location>
        <begin position="698"/>
        <end position="738"/>
    </location>
</feature>
<dbReference type="Proteomes" id="UP000191285">
    <property type="component" value="Unassembled WGS sequence"/>
</dbReference>
<dbReference type="OrthoDB" id="5376710at2759"/>
<feature type="region of interest" description="Disordered" evidence="1">
    <location>
        <begin position="614"/>
        <end position="664"/>
    </location>
</feature>
<feature type="region of interest" description="Disordered" evidence="1">
    <location>
        <begin position="182"/>
        <end position="225"/>
    </location>
</feature>
<feature type="compositionally biased region" description="Polar residues" evidence="1">
    <location>
        <begin position="1131"/>
        <end position="1146"/>
    </location>
</feature>
<comment type="caution">
    <text evidence="2">The sequence shown here is derived from an EMBL/GenBank/DDBJ whole genome shotgun (WGS) entry which is preliminary data.</text>
</comment>
<evidence type="ECO:0000256" key="1">
    <source>
        <dbReference type="SAM" id="MobiDB-lite"/>
    </source>
</evidence>
<feature type="compositionally biased region" description="Basic residues" evidence="1">
    <location>
        <begin position="10"/>
        <end position="22"/>
    </location>
</feature>
<name>A0A1V6T771_9EURO</name>
<feature type="compositionally biased region" description="Polar residues" evidence="1">
    <location>
        <begin position="391"/>
        <end position="405"/>
    </location>
</feature>
<feature type="compositionally biased region" description="Pro residues" evidence="1">
    <location>
        <begin position="1258"/>
        <end position="1269"/>
    </location>
</feature>
<proteinExistence type="predicted"/>
<feature type="compositionally biased region" description="Low complexity" evidence="1">
    <location>
        <begin position="286"/>
        <end position="299"/>
    </location>
</feature>
<feature type="region of interest" description="Disordered" evidence="1">
    <location>
        <begin position="375"/>
        <end position="429"/>
    </location>
</feature>
<feature type="compositionally biased region" description="Polar residues" evidence="1">
    <location>
        <begin position="1351"/>
        <end position="1363"/>
    </location>
</feature>
<feature type="compositionally biased region" description="Basic and acidic residues" evidence="1">
    <location>
        <begin position="556"/>
        <end position="568"/>
    </location>
</feature>
<feature type="region of interest" description="Disordered" evidence="1">
    <location>
        <begin position="1211"/>
        <end position="1270"/>
    </location>
</feature>